<evidence type="ECO:0008006" key="3">
    <source>
        <dbReference type="Google" id="ProtNLM"/>
    </source>
</evidence>
<organism evidence="1 2">
    <name type="scientific">Armillaria gallica</name>
    <name type="common">Bulbous honey fungus</name>
    <name type="synonym">Armillaria bulbosa</name>
    <dbReference type="NCBI Taxonomy" id="47427"/>
    <lineage>
        <taxon>Eukaryota</taxon>
        <taxon>Fungi</taxon>
        <taxon>Dikarya</taxon>
        <taxon>Basidiomycota</taxon>
        <taxon>Agaricomycotina</taxon>
        <taxon>Agaricomycetes</taxon>
        <taxon>Agaricomycetidae</taxon>
        <taxon>Agaricales</taxon>
        <taxon>Marasmiineae</taxon>
        <taxon>Physalacriaceae</taxon>
        <taxon>Armillaria</taxon>
    </lineage>
</organism>
<accession>A0A2H3CED2</accession>
<name>A0A2H3CED2_ARMGA</name>
<proteinExistence type="predicted"/>
<dbReference type="OMA" id="SCCNDIN"/>
<keyword evidence="2" id="KW-1185">Reference proteome</keyword>
<evidence type="ECO:0000313" key="2">
    <source>
        <dbReference type="Proteomes" id="UP000217790"/>
    </source>
</evidence>
<evidence type="ECO:0000313" key="1">
    <source>
        <dbReference type="EMBL" id="PBK81425.1"/>
    </source>
</evidence>
<protein>
    <recommendedName>
        <fullName evidence="3">Reverse transcriptase domain-containing protein</fullName>
    </recommendedName>
</protein>
<dbReference type="STRING" id="47427.A0A2H3CED2"/>
<dbReference type="AlphaFoldDB" id="A0A2H3CED2"/>
<gene>
    <name evidence="1" type="ORF">ARMGADRAFT_1048816</name>
</gene>
<reference evidence="2" key="1">
    <citation type="journal article" date="2017" name="Nat. Ecol. Evol.">
        <title>Genome expansion and lineage-specific genetic innovations in the forest pathogenic fungi Armillaria.</title>
        <authorList>
            <person name="Sipos G."/>
            <person name="Prasanna A.N."/>
            <person name="Walter M.C."/>
            <person name="O'Connor E."/>
            <person name="Balint B."/>
            <person name="Krizsan K."/>
            <person name="Kiss B."/>
            <person name="Hess J."/>
            <person name="Varga T."/>
            <person name="Slot J."/>
            <person name="Riley R."/>
            <person name="Boka B."/>
            <person name="Rigling D."/>
            <person name="Barry K."/>
            <person name="Lee J."/>
            <person name="Mihaltcheva S."/>
            <person name="LaButti K."/>
            <person name="Lipzen A."/>
            <person name="Waldron R."/>
            <person name="Moloney N.M."/>
            <person name="Sperisen C."/>
            <person name="Kredics L."/>
            <person name="Vagvoelgyi C."/>
            <person name="Patrignani A."/>
            <person name="Fitzpatrick D."/>
            <person name="Nagy I."/>
            <person name="Doyle S."/>
            <person name="Anderson J.B."/>
            <person name="Grigoriev I.V."/>
            <person name="Gueldener U."/>
            <person name="Muensterkoetter M."/>
            <person name="Nagy L.G."/>
        </authorList>
    </citation>
    <scope>NUCLEOTIDE SEQUENCE [LARGE SCALE GENOMIC DNA]</scope>
    <source>
        <strain evidence="2">Ar21-2</strain>
    </source>
</reference>
<dbReference type="EMBL" id="KZ293730">
    <property type="protein sequence ID" value="PBK81425.1"/>
    <property type="molecule type" value="Genomic_DNA"/>
</dbReference>
<dbReference type="OrthoDB" id="3051324at2759"/>
<dbReference type="InParanoid" id="A0A2H3CED2"/>
<sequence length="368" mass="41265">MIDWLRMMYRKMSYVVKLGPHHSEAFQSMVGILAGDSSSQPGLWNVYFSDFFVPPHGDGISLGGQRRVEQADDIILFSTLREGLQAKLDSLLRVHSLLFSPCSLSVTRSPCVSKHKYVGVTLSSTDRSIFCSPTHYYIKASKARKSMNALFGAEKFVGTIPPKEGISIYMATVDPHLMSACDVSINKTFIRRLLGIAKRSPTGMWPVKYRRLMLTLCYWRDHFLAHAVKDATDLAMVAKPSWISDLVNALHFSPHPVSLDLSRQWSPADIDNIIEAVRQSCCNDINDFLTSSPKALPLHHCAPEPRNSRSDGMRKSTLSTLRSYLAVLVPAHRKVLVRLLTSSHALAVEGPRTPKPERACRFRTRREG</sequence>
<dbReference type="Proteomes" id="UP000217790">
    <property type="component" value="Unassembled WGS sequence"/>
</dbReference>